<evidence type="ECO:0000256" key="1">
    <source>
        <dbReference type="ARBA" id="ARBA00004123"/>
    </source>
</evidence>
<organism evidence="6 7">
    <name type="scientific">Coniophora puteana (strain RWD-64-598)</name>
    <name type="common">Brown rot fungus</name>
    <dbReference type="NCBI Taxonomy" id="741705"/>
    <lineage>
        <taxon>Eukaryota</taxon>
        <taxon>Fungi</taxon>
        <taxon>Dikarya</taxon>
        <taxon>Basidiomycota</taxon>
        <taxon>Agaricomycotina</taxon>
        <taxon>Agaricomycetes</taxon>
        <taxon>Agaricomycetidae</taxon>
        <taxon>Boletales</taxon>
        <taxon>Coniophorineae</taxon>
        <taxon>Coniophoraceae</taxon>
        <taxon>Coniophora</taxon>
    </lineage>
</organism>
<dbReference type="RefSeq" id="XP_007768031.1">
    <property type="nucleotide sequence ID" value="XM_007769841.1"/>
</dbReference>
<dbReference type="InterPro" id="IPR011989">
    <property type="entry name" value="ARM-like"/>
</dbReference>
<dbReference type="Proteomes" id="UP000053558">
    <property type="component" value="Unassembled WGS sequence"/>
</dbReference>
<dbReference type="PROSITE" id="PS50166">
    <property type="entry name" value="IMPORTIN_B_NT"/>
    <property type="match status" value="1"/>
</dbReference>
<comment type="subcellular location">
    <subcellularLocation>
        <location evidence="1">Nucleus</location>
    </subcellularLocation>
</comment>
<comment type="similarity">
    <text evidence="2">Belongs to the importin beta family.</text>
</comment>
<evidence type="ECO:0000256" key="2">
    <source>
        <dbReference type="ARBA" id="ARBA00007991"/>
    </source>
</evidence>
<accession>A0A5M3MT32</accession>
<dbReference type="SUPFAM" id="SSF48371">
    <property type="entry name" value="ARM repeat"/>
    <property type="match status" value="1"/>
</dbReference>
<keyword evidence="7" id="KW-1185">Reference proteome</keyword>
<evidence type="ECO:0000313" key="7">
    <source>
        <dbReference type="Proteomes" id="UP000053558"/>
    </source>
</evidence>
<dbReference type="InterPro" id="IPR016024">
    <property type="entry name" value="ARM-type_fold"/>
</dbReference>
<dbReference type="OMA" id="SFHYVFH"/>
<gene>
    <name evidence="6" type="ORF">CONPUDRAFT_143746</name>
</gene>
<evidence type="ECO:0000313" key="6">
    <source>
        <dbReference type="EMBL" id="EIW82323.1"/>
    </source>
</evidence>
<dbReference type="InterPro" id="IPR058669">
    <property type="entry name" value="TPR_IPO7/11-like"/>
</dbReference>
<dbReference type="GO" id="GO:0031267">
    <property type="term" value="F:small GTPase binding"/>
    <property type="evidence" value="ECO:0007669"/>
    <property type="project" value="InterPro"/>
</dbReference>
<dbReference type="PANTHER" id="PTHR10997">
    <property type="entry name" value="IMPORTIN-7, 8, 11"/>
    <property type="match status" value="1"/>
</dbReference>
<sequence>MNESKKLGVQVENVNQEELFNVISAATSQEPWRVQASSTRLKEMMDMFGTYDGLHEIASQKSVAPQIRQQAIIQFKNAALAHWKSRKVLNDEHRTRVRTRCMAFLSEEDDTIAQVNEIIMARLARQDFPTAWPNLITELTQIINTNMQLHISGNPDSAAYLVLRRSLKALNSIIKEFASIKLPGGIQTMAQITGQLHGGMFLYYSQLSASLSALTPNDLGQQRTPQNLLIAHLVYKCLVKMGVWVYGQFGKTGKARANIDDMQGWLAQLFQASSSQAKTLLDLRTQLVVVVRSPTLEPIVAKSLDQLTRHVRVFGKLFRRMQQLDTTRFVLLPGCSELVLFYWEKVVQATNSPPDYVEDSNTAVYPVRLLVQAMVLFKDNLAQWTPVRKNGTPNELTLPQEFVEEAVRLLVTRFMPLNPADLEGWMADPEEWVNMEDRENEQWEYELRPCGERVLVTLSSQYKQYVTPLLETTFKQIVGQPTEDLASVVQKEAIYCAIGRCATRLKDVIPFTEWLKHNLVAEAQSTNANFPIIKRRIAWLIGKWIGDSCSPPSDPNIWKVLIHLLHDRGPGTDAVVRLTAAHALRECVDTVEFDISVFAPYLPTAATELLKLVNEADAIESKRRLVDTLNVVIQRGDQWINPHAQLIADAIPSLWTDADEEWLLKASLLVTVTSLVEATKDHSPSLHGLIIPLIRESLSPKVAVHLDEDGLNLWTMTIRNASTLTSAPGQPSLLELFPLALSLMSEHLDLLGSITSIIESYIILDATTILQNFAVQLFQAALTPLAGQAISANIRDILVVFQFVAQCAPASLWGEALHISGVFPHIVRILEDEKSSTLIYTECVYLLARIALADRQMLLQLVAAVAQSKNVPEATVFEIVLDQWWRQFDHMSEPRHRKLVAIGMASLVSTGRPEVLDRLPNEIFNMWTDVLYEIKESQNLSEDSSDGNVPLIRHWDLDEVPHSFYNGSENTLEYTRRQELLNRDPVKTMQLVTIIGSALQQAEQVCGSVAFKAQYLDKTEKALINQIQDELQKKSK</sequence>
<dbReference type="Gene3D" id="1.25.10.10">
    <property type="entry name" value="Leucine-rich Repeat Variant"/>
    <property type="match status" value="1"/>
</dbReference>
<reference evidence="7" key="1">
    <citation type="journal article" date="2012" name="Science">
        <title>The Paleozoic origin of enzymatic lignin decomposition reconstructed from 31 fungal genomes.</title>
        <authorList>
            <person name="Floudas D."/>
            <person name="Binder M."/>
            <person name="Riley R."/>
            <person name="Barry K."/>
            <person name="Blanchette R.A."/>
            <person name="Henrissat B."/>
            <person name="Martinez A.T."/>
            <person name="Otillar R."/>
            <person name="Spatafora J.W."/>
            <person name="Yadav J.S."/>
            <person name="Aerts A."/>
            <person name="Benoit I."/>
            <person name="Boyd A."/>
            <person name="Carlson A."/>
            <person name="Copeland A."/>
            <person name="Coutinho P.M."/>
            <person name="de Vries R.P."/>
            <person name="Ferreira P."/>
            <person name="Findley K."/>
            <person name="Foster B."/>
            <person name="Gaskell J."/>
            <person name="Glotzer D."/>
            <person name="Gorecki P."/>
            <person name="Heitman J."/>
            <person name="Hesse C."/>
            <person name="Hori C."/>
            <person name="Igarashi K."/>
            <person name="Jurgens J.A."/>
            <person name="Kallen N."/>
            <person name="Kersten P."/>
            <person name="Kohler A."/>
            <person name="Kuees U."/>
            <person name="Kumar T.K.A."/>
            <person name="Kuo A."/>
            <person name="LaButti K."/>
            <person name="Larrondo L.F."/>
            <person name="Lindquist E."/>
            <person name="Ling A."/>
            <person name="Lombard V."/>
            <person name="Lucas S."/>
            <person name="Lundell T."/>
            <person name="Martin R."/>
            <person name="McLaughlin D.J."/>
            <person name="Morgenstern I."/>
            <person name="Morin E."/>
            <person name="Murat C."/>
            <person name="Nagy L.G."/>
            <person name="Nolan M."/>
            <person name="Ohm R.A."/>
            <person name="Patyshakuliyeva A."/>
            <person name="Rokas A."/>
            <person name="Ruiz-Duenas F.J."/>
            <person name="Sabat G."/>
            <person name="Salamov A."/>
            <person name="Samejima M."/>
            <person name="Schmutz J."/>
            <person name="Slot J.C."/>
            <person name="St John F."/>
            <person name="Stenlid J."/>
            <person name="Sun H."/>
            <person name="Sun S."/>
            <person name="Syed K."/>
            <person name="Tsang A."/>
            <person name="Wiebenga A."/>
            <person name="Young D."/>
            <person name="Pisabarro A."/>
            <person name="Eastwood D.C."/>
            <person name="Martin F."/>
            <person name="Cullen D."/>
            <person name="Grigoriev I.V."/>
            <person name="Hibbett D.S."/>
        </authorList>
    </citation>
    <scope>NUCLEOTIDE SEQUENCE [LARGE SCALE GENOMIC DNA]</scope>
    <source>
        <strain evidence="7">RWD-64-598 SS2</strain>
    </source>
</reference>
<dbReference type="GO" id="GO:0006606">
    <property type="term" value="P:protein import into nucleus"/>
    <property type="evidence" value="ECO:0007669"/>
    <property type="project" value="TreeGrafter"/>
</dbReference>
<keyword evidence="3" id="KW-0813">Transport</keyword>
<dbReference type="OrthoDB" id="361693at2759"/>
<name>A0A5M3MT32_CONPW</name>
<dbReference type="EMBL" id="JH711577">
    <property type="protein sequence ID" value="EIW82323.1"/>
    <property type="molecule type" value="Genomic_DNA"/>
</dbReference>
<evidence type="ECO:0000256" key="4">
    <source>
        <dbReference type="ARBA" id="ARBA00023242"/>
    </source>
</evidence>
<evidence type="ECO:0000259" key="5">
    <source>
        <dbReference type="PROSITE" id="PS50166"/>
    </source>
</evidence>
<protein>
    <submittedName>
        <fullName evidence="6">ARM repeat-containing protein</fullName>
    </submittedName>
</protein>
<dbReference type="GO" id="GO:0005829">
    <property type="term" value="C:cytosol"/>
    <property type="evidence" value="ECO:0007669"/>
    <property type="project" value="TreeGrafter"/>
</dbReference>
<dbReference type="InterPro" id="IPR001494">
    <property type="entry name" value="Importin-beta_N"/>
</dbReference>
<dbReference type="PANTHER" id="PTHR10997:SF7">
    <property type="entry name" value="IMPORTIN-11"/>
    <property type="match status" value="1"/>
</dbReference>
<dbReference type="KEGG" id="cput:CONPUDRAFT_143746"/>
<dbReference type="GO" id="GO:0005635">
    <property type="term" value="C:nuclear envelope"/>
    <property type="evidence" value="ECO:0007669"/>
    <property type="project" value="TreeGrafter"/>
</dbReference>
<dbReference type="Pfam" id="PF25758">
    <property type="entry name" value="TPR_IPO11"/>
    <property type="match status" value="1"/>
</dbReference>
<proteinExistence type="inferred from homology"/>
<comment type="caution">
    <text evidence="6">The sequence shown here is derived from an EMBL/GenBank/DDBJ whole genome shotgun (WGS) entry which is preliminary data.</text>
</comment>
<evidence type="ECO:0000256" key="3">
    <source>
        <dbReference type="ARBA" id="ARBA00022448"/>
    </source>
</evidence>
<dbReference type="GeneID" id="19201875"/>
<dbReference type="AlphaFoldDB" id="A0A5M3MT32"/>
<keyword evidence="4" id="KW-0539">Nucleus</keyword>
<feature type="domain" description="Importin N-terminal" evidence="5">
    <location>
        <begin position="37"/>
        <end position="107"/>
    </location>
</feature>